<keyword evidence="2" id="KW-0808">Transferase</keyword>
<keyword evidence="7" id="KW-0275">Fatty acid biosynthesis</keyword>
<comment type="caution">
    <text evidence="10">The sequence shown here is derived from an EMBL/GenBank/DDBJ whole genome shotgun (WGS) entry which is preliminary data.</text>
</comment>
<protein>
    <recommendedName>
        <fullName evidence="9">4'-phosphopantetheinyl transferase domain-containing protein</fullName>
    </recommendedName>
</protein>
<dbReference type="Gene3D" id="3.90.470.20">
    <property type="entry name" value="4'-phosphopantetheinyl transferase domain"/>
    <property type="match status" value="1"/>
</dbReference>
<dbReference type="InterPro" id="IPR008278">
    <property type="entry name" value="4-PPantetheinyl_Trfase_dom"/>
</dbReference>
<dbReference type="HAMAP" id="MF_00101">
    <property type="entry name" value="AcpS"/>
    <property type="match status" value="1"/>
</dbReference>
<evidence type="ECO:0000313" key="10">
    <source>
        <dbReference type="EMBL" id="KAK5577583.1"/>
    </source>
</evidence>
<evidence type="ECO:0000313" key="11">
    <source>
        <dbReference type="Proteomes" id="UP001344447"/>
    </source>
</evidence>
<evidence type="ECO:0000259" key="9">
    <source>
        <dbReference type="Pfam" id="PF01648"/>
    </source>
</evidence>
<evidence type="ECO:0000256" key="5">
    <source>
        <dbReference type="ARBA" id="ARBA00022842"/>
    </source>
</evidence>
<accession>A0AAN7TXZ6</accession>
<dbReference type="Pfam" id="PF01648">
    <property type="entry name" value="ACPS"/>
    <property type="match status" value="1"/>
</dbReference>
<dbReference type="InterPro" id="IPR002582">
    <property type="entry name" value="ACPS"/>
</dbReference>
<evidence type="ECO:0000256" key="3">
    <source>
        <dbReference type="ARBA" id="ARBA00022723"/>
    </source>
</evidence>
<name>A0AAN7TXZ6_9MYCE</name>
<dbReference type="InterPro" id="IPR037143">
    <property type="entry name" value="4-PPantetheinyl_Trfase_dom_sf"/>
</dbReference>
<dbReference type="SUPFAM" id="SSF56214">
    <property type="entry name" value="4'-phosphopantetheinyl transferase"/>
    <property type="match status" value="1"/>
</dbReference>
<dbReference type="GO" id="GO:0008897">
    <property type="term" value="F:holo-[acyl-carrier-protein] synthase activity"/>
    <property type="evidence" value="ECO:0007669"/>
    <property type="project" value="InterPro"/>
</dbReference>
<evidence type="ECO:0000256" key="6">
    <source>
        <dbReference type="ARBA" id="ARBA00023098"/>
    </source>
</evidence>
<evidence type="ECO:0000256" key="1">
    <source>
        <dbReference type="ARBA" id="ARBA00022516"/>
    </source>
</evidence>
<evidence type="ECO:0000256" key="8">
    <source>
        <dbReference type="SAM" id="MobiDB-lite"/>
    </source>
</evidence>
<feature type="region of interest" description="Disordered" evidence="8">
    <location>
        <begin position="49"/>
        <end position="73"/>
    </location>
</feature>
<keyword evidence="3" id="KW-0479">Metal-binding</keyword>
<evidence type="ECO:0000256" key="2">
    <source>
        <dbReference type="ARBA" id="ARBA00022679"/>
    </source>
</evidence>
<dbReference type="NCBIfam" id="TIGR00516">
    <property type="entry name" value="acpS"/>
    <property type="match status" value="1"/>
</dbReference>
<feature type="domain" description="4'-phosphopantetheinyl transferase" evidence="9">
    <location>
        <begin position="6"/>
        <end position="149"/>
    </location>
</feature>
<dbReference type="GO" id="GO:0006633">
    <property type="term" value="P:fatty acid biosynthetic process"/>
    <property type="evidence" value="ECO:0007669"/>
    <property type="project" value="UniProtKB-KW"/>
</dbReference>
<sequence>MNKLFGIGNDIVKISRLEASFKRHGDKFLKRAFNDVEISIFKSLNPTPSITEGINENSNSDINNENNNNNNNSNKRGFEYLAGRWAAKESIYKAIGNQDRSKLNFQNIQILNEPNGRPYVNLLEPTQTYFKELGINKIHIAISHDTDYAISNVILESNELKKN</sequence>
<keyword evidence="11" id="KW-1185">Reference proteome</keyword>
<keyword evidence="1" id="KW-0444">Lipid biosynthesis</keyword>
<proteinExistence type="inferred from homology"/>
<reference evidence="10 11" key="1">
    <citation type="submission" date="2023-11" db="EMBL/GenBank/DDBJ databases">
        <title>Dfirmibasis_genome.</title>
        <authorList>
            <person name="Edelbroek B."/>
            <person name="Kjellin J."/>
            <person name="Jerlstrom-Hultqvist J."/>
            <person name="Soderbom F."/>
        </authorList>
    </citation>
    <scope>NUCLEOTIDE SEQUENCE [LARGE SCALE GENOMIC DNA]</scope>
    <source>
        <strain evidence="10 11">TNS-C-14</strain>
    </source>
</reference>
<evidence type="ECO:0000256" key="7">
    <source>
        <dbReference type="ARBA" id="ARBA00023160"/>
    </source>
</evidence>
<dbReference type="AlphaFoldDB" id="A0AAN7TXZ6"/>
<dbReference type="NCBIfam" id="TIGR00556">
    <property type="entry name" value="pantethn_trn"/>
    <property type="match status" value="1"/>
</dbReference>
<gene>
    <name evidence="10" type="ORF">RB653_002526</name>
</gene>
<evidence type="ECO:0000256" key="4">
    <source>
        <dbReference type="ARBA" id="ARBA00022832"/>
    </source>
</evidence>
<dbReference type="GO" id="GO:0000287">
    <property type="term" value="F:magnesium ion binding"/>
    <property type="evidence" value="ECO:0007669"/>
    <property type="project" value="InterPro"/>
</dbReference>
<dbReference type="InterPro" id="IPR004568">
    <property type="entry name" value="Ppantetheine-prot_Trfase_dom"/>
</dbReference>
<dbReference type="EMBL" id="JAVFKY010000004">
    <property type="protein sequence ID" value="KAK5577583.1"/>
    <property type="molecule type" value="Genomic_DNA"/>
</dbReference>
<keyword evidence="4" id="KW-0276">Fatty acid metabolism</keyword>
<organism evidence="10 11">
    <name type="scientific">Dictyostelium firmibasis</name>
    <dbReference type="NCBI Taxonomy" id="79012"/>
    <lineage>
        <taxon>Eukaryota</taxon>
        <taxon>Amoebozoa</taxon>
        <taxon>Evosea</taxon>
        <taxon>Eumycetozoa</taxon>
        <taxon>Dictyostelia</taxon>
        <taxon>Dictyosteliales</taxon>
        <taxon>Dictyosteliaceae</taxon>
        <taxon>Dictyostelium</taxon>
    </lineage>
</organism>
<feature type="compositionally biased region" description="Low complexity" evidence="8">
    <location>
        <begin position="54"/>
        <end position="73"/>
    </location>
</feature>
<keyword evidence="5" id="KW-0460">Magnesium</keyword>
<keyword evidence="6" id="KW-0443">Lipid metabolism</keyword>
<dbReference type="Proteomes" id="UP001344447">
    <property type="component" value="Unassembled WGS sequence"/>
</dbReference>